<dbReference type="Gene3D" id="3.60.10.10">
    <property type="entry name" value="Endonuclease/exonuclease/phosphatase"/>
    <property type="match status" value="1"/>
</dbReference>
<dbReference type="InParanoid" id="A3LPQ0"/>
<sequence length="320" mass="36007">MGISALFRKAARSKSNGNPISSSTGTSQNPTISHGDRASDAHLSQKEQTTNSNPRRKSVEPVTIQLYSHNIRCDTWNLKRNEESWAKRRARVIDCITHCSAHLPTIVGLQEVKKNQLDDIIQGLGSGWDYFGVGRDDGIDKGEFAPIFYKSSEWQLVSGTTYWLSETPAKPSKGWDAALPRIVTSIIVKHKQSGREIKCMNTHYDHKGKEARNNSSRMIKELASDHSHVCCVLGDFNAEPDHVAYSILASGNLLDTATNCFKRDGFQYTFSGFSKEESESTIDYIWVTLPARILKFHVMNNEFNDRNFSDHRPLSTIIQI</sequence>
<dbReference type="OMA" id="TCCNRIC"/>
<dbReference type="Proteomes" id="UP000002258">
    <property type="component" value="Chromosome 2"/>
</dbReference>
<keyword evidence="4" id="KW-1185">Reference proteome</keyword>
<evidence type="ECO:0000313" key="4">
    <source>
        <dbReference type="Proteomes" id="UP000002258"/>
    </source>
</evidence>
<gene>
    <name evidence="3" type="ORF">PICST_30030</name>
</gene>
<dbReference type="GO" id="GO:0000175">
    <property type="term" value="F:3'-5'-RNA exonuclease activity"/>
    <property type="evidence" value="ECO:0007669"/>
    <property type="project" value="TreeGrafter"/>
</dbReference>
<dbReference type="RefSeq" id="XP_001382566.2">
    <property type="nucleotide sequence ID" value="XM_001382529.1"/>
</dbReference>
<accession>A3LPQ0</accession>
<dbReference type="InterPro" id="IPR036691">
    <property type="entry name" value="Endo/exonu/phosph_ase_sf"/>
</dbReference>
<dbReference type="SUPFAM" id="SSF56219">
    <property type="entry name" value="DNase I-like"/>
    <property type="match status" value="1"/>
</dbReference>
<proteinExistence type="predicted"/>
<reference evidence="3 4" key="1">
    <citation type="journal article" date="2007" name="Nat. Biotechnol.">
        <title>Genome sequence of the lignocellulose-bioconverting and xylose-fermenting yeast Pichia stipitis.</title>
        <authorList>
            <person name="Jeffries T.W."/>
            <person name="Grigoriev I.V."/>
            <person name="Grimwood J."/>
            <person name="Laplaza J.M."/>
            <person name="Aerts A."/>
            <person name="Salamov A."/>
            <person name="Schmutz J."/>
            <person name="Lindquist E."/>
            <person name="Dehal P."/>
            <person name="Shapiro H."/>
            <person name="Jin Y.S."/>
            <person name="Passoth V."/>
            <person name="Richardson P.M."/>
        </authorList>
    </citation>
    <scope>NUCLEOTIDE SEQUENCE [LARGE SCALE GENOMIC DNA]</scope>
    <source>
        <strain evidence="4">ATCC 58785 / CBS 6054 / NBRC 10063 / NRRL Y-11545</strain>
    </source>
</reference>
<dbReference type="eggNOG" id="ENOG502S5BH">
    <property type="taxonomic scope" value="Eukaryota"/>
</dbReference>
<dbReference type="PANTHER" id="PTHR12121">
    <property type="entry name" value="CARBON CATABOLITE REPRESSOR PROTEIN 4"/>
    <property type="match status" value="1"/>
</dbReference>
<name>A3LPQ0_PICST</name>
<feature type="region of interest" description="Disordered" evidence="1">
    <location>
        <begin position="1"/>
        <end position="61"/>
    </location>
</feature>
<protein>
    <recommendedName>
        <fullName evidence="2">Endonuclease/exonuclease/phosphatase domain-containing protein</fullName>
    </recommendedName>
</protein>
<dbReference type="OrthoDB" id="276515at2759"/>
<feature type="domain" description="Endonuclease/exonuclease/phosphatase" evidence="2">
    <location>
        <begin position="75"/>
        <end position="311"/>
    </location>
</feature>
<evidence type="ECO:0000256" key="1">
    <source>
        <dbReference type="SAM" id="MobiDB-lite"/>
    </source>
</evidence>
<evidence type="ECO:0000259" key="2">
    <source>
        <dbReference type="Pfam" id="PF03372"/>
    </source>
</evidence>
<dbReference type="InterPro" id="IPR050410">
    <property type="entry name" value="CCR4/nocturin_mRNA_transcr"/>
</dbReference>
<dbReference type="InterPro" id="IPR005135">
    <property type="entry name" value="Endo/exonuclease/phosphatase"/>
</dbReference>
<dbReference type="GeneID" id="4836638"/>
<evidence type="ECO:0000313" key="3">
    <source>
        <dbReference type="EMBL" id="ABN64537.2"/>
    </source>
</evidence>
<dbReference type="CDD" id="cd09083">
    <property type="entry name" value="EEP-1"/>
    <property type="match status" value="1"/>
</dbReference>
<dbReference type="PANTHER" id="PTHR12121:SF36">
    <property type="entry name" value="ENDONUCLEASE_EXONUCLEASE_PHOSPHATASE DOMAIN-CONTAINING PROTEIN"/>
    <property type="match status" value="1"/>
</dbReference>
<feature type="compositionally biased region" description="Basic and acidic residues" evidence="1">
    <location>
        <begin position="34"/>
        <end position="45"/>
    </location>
</feature>
<dbReference type="EMBL" id="CP000496">
    <property type="protein sequence ID" value="ABN64537.2"/>
    <property type="molecule type" value="Genomic_DNA"/>
</dbReference>
<organism evidence="3 4">
    <name type="scientific">Scheffersomyces stipitis (strain ATCC 58785 / CBS 6054 / NBRC 10063 / NRRL Y-11545)</name>
    <name type="common">Yeast</name>
    <name type="synonym">Pichia stipitis</name>
    <dbReference type="NCBI Taxonomy" id="322104"/>
    <lineage>
        <taxon>Eukaryota</taxon>
        <taxon>Fungi</taxon>
        <taxon>Dikarya</taxon>
        <taxon>Ascomycota</taxon>
        <taxon>Saccharomycotina</taxon>
        <taxon>Pichiomycetes</taxon>
        <taxon>Debaryomycetaceae</taxon>
        <taxon>Scheffersomyces</taxon>
    </lineage>
</organism>
<dbReference type="AlphaFoldDB" id="A3LPQ0"/>
<dbReference type="HOGENOM" id="CLU_030508_0_2_1"/>
<feature type="compositionally biased region" description="Polar residues" evidence="1">
    <location>
        <begin position="13"/>
        <end position="32"/>
    </location>
</feature>
<dbReference type="Pfam" id="PF03372">
    <property type="entry name" value="Exo_endo_phos"/>
    <property type="match status" value="1"/>
</dbReference>
<dbReference type="KEGG" id="pic:PICST_30030"/>